<accession>A0ABU6R2B7</accession>
<evidence type="ECO:0000313" key="1">
    <source>
        <dbReference type="EMBL" id="MED6118188.1"/>
    </source>
</evidence>
<reference evidence="1 2" key="1">
    <citation type="journal article" date="2023" name="Plants (Basel)">
        <title>Bridging the Gap: Combining Genomics and Transcriptomics Approaches to Understand Stylosanthes scabra, an Orphan Legume from the Brazilian Caatinga.</title>
        <authorList>
            <person name="Ferreira-Neto J.R.C."/>
            <person name="da Silva M.D."/>
            <person name="Binneck E."/>
            <person name="de Melo N.F."/>
            <person name="da Silva R.H."/>
            <person name="de Melo A.L.T.M."/>
            <person name="Pandolfi V."/>
            <person name="Bustamante F.O."/>
            <person name="Brasileiro-Vidal A.C."/>
            <person name="Benko-Iseppon A.M."/>
        </authorList>
    </citation>
    <scope>NUCLEOTIDE SEQUENCE [LARGE SCALE GENOMIC DNA]</scope>
    <source>
        <tissue evidence="1">Leaves</tissue>
    </source>
</reference>
<evidence type="ECO:0000313" key="2">
    <source>
        <dbReference type="Proteomes" id="UP001341840"/>
    </source>
</evidence>
<dbReference type="Proteomes" id="UP001341840">
    <property type="component" value="Unassembled WGS sequence"/>
</dbReference>
<sequence>MGDLFLLPSFSQLLPIHTLLTNVNNNNSTSSSYRDSLTLLCDLHSPGAALFLLFPSLSSCFEVVVVGTNGDLPILHIESIPKRLPLFLF</sequence>
<protein>
    <submittedName>
        <fullName evidence="1">Uncharacterized protein</fullName>
    </submittedName>
</protein>
<name>A0ABU6R2B7_9FABA</name>
<keyword evidence="2" id="KW-1185">Reference proteome</keyword>
<organism evidence="1 2">
    <name type="scientific">Stylosanthes scabra</name>
    <dbReference type="NCBI Taxonomy" id="79078"/>
    <lineage>
        <taxon>Eukaryota</taxon>
        <taxon>Viridiplantae</taxon>
        <taxon>Streptophyta</taxon>
        <taxon>Embryophyta</taxon>
        <taxon>Tracheophyta</taxon>
        <taxon>Spermatophyta</taxon>
        <taxon>Magnoliopsida</taxon>
        <taxon>eudicotyledons</taxon>
        <taxon>Gunneridae</taxon>
        <taxon>Pentapetalae</taxon>
        <taxon>rosids</taxon>
        <taxon>fabids</taxon>
        <taxon>Fabales</taxon>
        <taxon>Fabaceae</taxon>
        <taxon>Papilionoideae</taxon>
        <taxon>50 kb inversion clade</taxon>
        <taxon>dalbergioids sensu lato</taxon>
        <taxon>Dalbergieae</taxon>
        <taxon>Pterocarpus clade</taxon>
        <taxon>Stylosanthes</taxon>
    </lineage>
</organism>
<gene>
    <name evidence="1" type="ORF">PIB30_000166</name>
</gene>
<comment type="caution">
    <text evidence="1">The sequence shown here is derived from an EMBL/GenBank/DDBJ whole genome shotgun (WGS) entry which is preliminary data.</text>
</comment>
<dbReference type="EMBL" id="JASCZI010030209">
    <property type="protein sequence ID" value="MED6118188.1"/>
    <property type="molecule type" value="Genomic_DNA"/>
</dbReference>
<proteinExistence type="predicted"/>